<keyword evidence="3" id="KW-1003">Cell membrane</keyword>
<keyword evidence="4" id="KW-0997">Cell inner membrane</keyword>
<evidence type="ECO:0000256" key="2">
    <source>
        <dbReference type="ARBA" id="ARBA00022448"/>
    </source>
</evidence>
<feature type="transmembrane region" description="Helical" evidence="9">
    <location>
        <begin position="17"/>
        <end position="38"/>
    </location>
</feature>
<organism evidence="12 13">
    <name type="scientific">Pseudobdellovibrio exovorus JSS</name>
    <dbReference type="NCBI Taxonomy" id="1184267"/>
    <lineage>
        <taxon>Bacteria</taxon>
        <taxon>Pseudomonadati</taxon>
        <taxon>Bdellovibrionota</taxon>
        <taxon>Bdellovibrionia</taxon>
        <taxon>Bdellovibrionales</taxon>
        <taxon>Pseudobdellovibrionaceae</taxon>
        <taxon>Pseudobdellovibrio</taxon>
    </lineage>
</organism>
<keyword evidence="2" id="KW-0813">Transport</keyword>
<dbReference type="KEGG" id="bex:A11Q_1520"/>
<keyword evidence="6" id="KW-0653">Protein transport</keyword>
<dbReference type="STRING" id="1184267.A11Q_1520"/>
<dbReference type="NCBIfam" id="NF041515">
    <property type="entry name" value="GspC_delta"/>
    <property type="match status" value="1"/>
</dbReference>
<evidence type="ECO:0000256" key="5">
    <source>
        <dbReference type="ARBA" id="ARBA00022692"/>
    </source>
</evidence>
<dbReference type="InterPro" id="IPR036034">
    <property type="entry name" value="PDZ_sf"/>
</dbReference>
<dbReference type="InterPro" id="IPR024961">
    <property type="entry name" value="T2SS_GspC_N"/>
</dbReference>
<gene>
    <name evidence="12" type="ORF">A11Q_1520</name>
</gene>
<dbReference type="Gene3D" id="2.30.42.10">
    <property type="match status" value="1"/>
</dbReference>
<feature type="domain" description="PDZ" evidence="11">
    <location>
        <begin position="252"/>
        <end position="301"/>
    </location>
</feature>
<evidence type="ECO:0000313" key="13">
    <source>
        <dbReference type="Proteomes" id="UP000012040"/>
    </source>
</evidence>
<comment type="subcellular location">
    <subcellularLocation>
        <location evidence="1">Cell inner membrane</location>
    </subcellularLocation>
</comment>
<proteinExistence type="predicted"/>
<dbReference type="Proteomes" id="UP000012040">
    <property type="component" value="Chromosome"/>
</dbReference>
<dbReference type="AlphaFoldDB" id="M4VCH4"/>
<keyword evidence="13" id="KW-1185">Reference proteome</keyword>
<dbReference type="GO" id="GO:0005886">
    <property type="term" value="C:plasma membrane"/>
    <property type="evidence" value="ECO:0007669"/>
    <property type="project" value="UniProtKB-SubCell"/>
</dbReference>
<evidence type="ECO:0000256" key="8">
    <source>
        <dbReference type="ARBA" id="ARBA00023136"/>
    </source>
</evidence>
<accession>M4VCH4</accession>
<dbReference type="RefSeq" id="WP_015470226.1">
    <property type="nucleotide sequence ID" value="NC_020813.1"/>
</dbReference>
<reference evidence="12 13" key="1">
    <citation type="journal article" date="2013" name="ISME J.">
        <title>By their genes ye shall know them: genomic signatures of predatory bacteria.</title>
        <authorList>
            <person name="Pasternak Z."/>
            <person name="Pietrokovski S."/>
            <person name="Rotem O."/>
            <person name="Gophna U."/>
            <person name="Lurie-Weinberger M.N."/>
            <person name="Jurkevitch E."/>
        </authorList>
    </citation>
    <scope>NUCLEOTIDE SEQUENCE [LARGE SCALE GENOMIC DNA]</scope>
    <source>
        <strain evidence="12 13">JSS</strain>
    </source>
</reference>
<evidence type="ECO:0000256" key="4">
    <source>
        <dbReference type="ARBA" id="ARBA00022519"/>
    </source>
</evidence>
<dbReference type="HOGENOM" id="CLU_914195_0_0_7"/>
<evidence type="ECO:0000256" key="1">
    <source>
        <dbReference type="ARBA" id="ARBA00004533"/>
    </source>
</evidence>
<evidence type="ECO:0000313" key="12">
    <source>
        <dbReference type="EMBL" id="AGH95736.1"/>
    </source>
</evidence>
<dbReference type="Pfam" id="PF13180">
    <property type="entry name" value="PDZ_2"/>
    <property type="match status" value="1"/>
</dbReference>
<name>M4VCH4_9BACT</name>
<dbReference type="EMBL" id="CP003537">
    <property type="protein sequence ID" value="AGH95736.1"/>
    <property type="molecule type" value="Genomic_DNA"/>
</dbReference>
<evidence type="ECO:0000256" key="7">
    <source>
        <dbReference type="ARBA" id="ARBA00022989"/>
    </source>
</evidence>
<dbReference type="eggNOG" id="COG3031">
    <property type="taxonomic scope" value="Bacteria"/>
</dbReference>
<keyword evidence="8 9" id="KW-0472">Membrane</keyword>
<dbReference type="OrthoDB" id="341285at2"/>
<protein>
    <submittedName>
        <fullName evidence="12">General secretion pathway protein C</fullName>
    </submittedName>
</protein>
<dbReference type="InterPro" id="IPR001478">
    <property type="entry name" value="PDZ"/>
</dbReference>
<evidence type="ECO:0000259" key="10">
    <source>
        <dbReference type="Pfam" id="PF11356"/>
    </source>
</evidence>
<dbReference type="PATRIC" id="fig|1184267.3.peg.1537"/>
<evidence type="ECO:0000259" key="11">
    <source>
        <dbReference type="Pfam" id="PF13180"/>
    </source>
</evidence>
<dbReference type="Gene3D" id="2.30.30.830">
    <property type="match status" value="1"/>
</dbReference>
<keyword evidence="7 9" id="KW-1133">Transmembrane helix</keyword>
<keyword evidence="5 9" id="KW-0812">Transmembrane</keyword>
<feature type="domain" description="Type II secretion system protein GspC N-terminal" evidence="10">
    <location>
        <begin position="23"/>
        <end position="159"/>
    </location>
</feature>
<dbReference type="SUPFAM" id="SSF50156">
    <property type="entry name" value="PDZ domain-like"/>
    <property type="match status" value="1"/>
</dbReference>
<dbReference type="Pfam" id="PF11356">
    <property type="entry name" value="T2SSC"/>
    <property type="match status" value="1"/>
</dbReference>
<evidence type="ECO:0000256" key="3">
    <source>
        <dbReference type="ARBA" id="ARBA00022475"/>
    </source>
</evidence>
<dbReference type="GO" id="GO:0015031">
    <property type="term" value="P:protein transport"/>
    <property type="evidence" value="ECO:0007669"/>
    <property type="project" value="UniProtKB-KW"/>
</dbReference>
<evidence type="ECO:0000256" key="9">
    <source>
        <dbReference type="SAM" id="Phobius"/>
    </source>
</evidence>
<evidence type="ECO:0000256" key="6">
    <source>
        <dbReference type="ARBA" id="ARBA00022927"/>
    </source>
</evidence>
<sequence length="305" mass="33279">MKLGKSAKTDNSKVSKVAIFALLVFVAFAIADLTIIYFRDRMIPDQAPPQKIAPLKPPAFVDRSQFTVIPNRNLFSSSGVMPDAITSAKTETRKDNAPVPSQLPINVIGTLVHSDPARSIAALEIKSKNTSGSYPVGSDIEGLARLEKVERNIIYIRNSNNGLLEYIEMNKGANKVAFDASKAEAPRSGSKEVVTTGDNSFSISRASLLKYTNDLSSVLMQARAVPNRDPNTGEINGFRLLDMQPGSIYEQLGLQRMDVIKGVNGEPVNSVQKAMELYNALKNGNQVKLQVERGGKSDTFTYDIK</sequence>